<dbReference type="KEGG" id="lbc:LACBIDRAFT_296014"/>
<dbReference type="EMBL" id="DS547171">
    <property type="protein sequence ID" value="EDQ99161.1"/>
    <property type="molecule type" value="Genomic_DNA"/>
</dbReference>
<evidence type="ECO:0000256" key="2">
    <source>
        <dbReference type="ARBA" id="ARBA00022618"/>
    </source>
</evidence>
<dbReference type="GeneID" id="6085830"/>
<reference evidence="8 9" key="1">
    <citation type="journal article" date="2008" name="Nature">
        <title>The genome of Laccaria bicolor provides insights into mycorrhizal symbiosis.</title>
        <authorList>
            <person name="Martin F."/>
            <person name="Aerts A."/>
            <person name="Ahren D."/>
            <person name="Brun A."/>
            <person name="Danchin E.G.J."/>
            <person name="Duchaussoy F."/>
            <person name="Gibon J."/>
            <person name="Kohler A."/>
            <person name="Lindquist E."/>
            <person name="Pereda V."/>
            <person name="Salamov A."/>
            <person name="Shapiro H.J."/>
            <person name="Wuyts J."/>
            <person name="Blaudez D."/>
            <person name="Buee M."/>
            <person name="Brokstein P."/>
            <person name="Canbaeck B."/>
            <person name="Cohen D."/>
            <person name="Courty P.E."/>
            <person name="Coutinho P.M."/>
            <person name="Delaruelle C."/>
            <person name="Detter J.C."/>
            <person name="Deveau A."/>
            <person name="DiFazio S."/>
            <person name="Duplessis S."/>
            <person name="Fraissinet-Tachet L."/>
            <person name="Lucic E."/>
            <person name="Frey-Klett P."/>
            <person name="Fourrey C."/>
            <person name="Feussner I."/>
            <person name="Gay G."/>
            <person name="Grimwood J."/>
            <person name="Hoegger P.J."/>
            <person name="Jain P."/>
            <person name="Kilaru S."/>
            <person name="Labbe J."/>
            <person name="Lin Y.C."/>
            <person name="Legue V."/>
            <person name="Le Tacon F."/>
            <person name="Marmeisse R."/>
            <person name="Melayah D."/>
            <person name="Montanini B."/>
            <person name="Muratet M."/>
            <person name="Nehls U."/>
            <person name="Niculita-Hirzel H."/>
            <person name="Oudot-Le Secq M.P."/>
            <person name="Peter M."/>
            <person name="Quesneville H."/>
            <person name="Rajashekar B."/>
            <person name="Reich M."/>
            <person name="Rouhier N."/>
            <person name="Schmutz J."/>
            <person name="Yin T."/>
            <person name="Chalot M."/>
            <person name="Henrissat B."/>
            <person name="Kuees U."/>
            <person name="Lucas S."/>
            <person name="Van de Peer Y."/>
            <person name="Podila G.K."/>
            <person name="Polle A."/>
            <person name="Pukkila P.J."/>
            <person name="Richardson P.M."/>
            <person name="Rouze P."/>
            <person name="Sanders I.R."/>
            <person name="Stajich J.E."/>
            <person name="Tunlid A."/>
            <person name="Tuskan G."/>
            <person name="Grigoriev I.V."/>
        </authorList>
    </citation>
    <scope>NUCLEOTIDE SEQUENCE [LARGE SCALE GENOMIC DNA]</scope>
    <source>
        <strain evidence="9">S238N-H82 / ATCC MYA-4686</strain>
    </source>
</reference>
<feature type="domain" description="Condensin complex subunit 1 C-terminal" evidence="7">
    <location>
        <begin position="223"/>
        <end position="335"/>
    </location>
</feature>
<dbReference type="InterPro" id="IPR016024">
    <property type="entry name" value="ARM-type_fold"/>
</dbReference>
<evidence type="ECO:0000256" key="1">
    <source>
        <dbReference type="ARBA" id="ARBA00004123"/>
    </source>
</evidence>
<evidence type="ECO:0000259" key="7">
    <source>
        <dbReference type="Pfam" id="PF12717"/>
    </source>
</evidence>
<feature type="compositionally biased region" description="Basic and acidic residues" evidence="6">
    <location>
        <begin position="447"/>
        <end position="465"/>
    </location>
</feature>
<dbReference type="InParanoid" id="B0E1W1"/>
<proteinExistence type="predicted"/>
<accession>B0E1W1</accession>
<feature type="domain" description="Condensin complex subunit 1 C-terminal" evidence="7">
    <location>
        <begin position="350"/>
        <end position="385"/>
    </location>
</feature>
<keyword evidence="3" id="KW-0498">Mitosis</keyword>
<dbReference type="GO" id="GO:0051301">
    <property type="term" value="P:cell division"/>
    <property type="evidence" value="ECO:0007669"/>
    <property type="project" value="UniProtKB-KW"/>
</dbReference>
<keyword evidence="2" id="KW-0132">Cell division</keyword>
<keyword evidence="9" id="KW-1185">Reference proteome</keyword>
<evidence type="ECO:0000256" key="4">
    <source>
        <dbReference type="ARBA" id="ARBA00023242"/>
    </source>
</evidence>
<dbReference type="PANTHER" id="PTHR14222">
    <property type="entry name" value="CONDENSIN"/>
    <property type="match status" value="1"/>
</dbReference>
<protein>
    <submittedName>
        <fullName evidence="8">Predicted protein</fullName>
    </submittedName>
</protein>
<feature type="region of interest" description="Disordered" evidence="6">
    <location>
        <begin position="149"/>
        <end position="186"/>
    </location>
</feature>
<keyword evidence="5" id="KW-0131">Cell cycle</keyword>
<dbReference type="STRING" id="486041.B0E1W1"/>
<gene>
    <name evidence="8" type="ORF">LACBIDRAFT_296014</name>
</gene>
<dbReference type="GO" id="GO:0005634">
    <property type="term" value="C:nucleus"/>
    <property type="evidence" value="ECO:0007669"/>
    <property type="project" value="UniProtKB-SubCell"/>
</dbReference>
<dbReference type="HOGENOM" id="CLU_554403_0_0_1"/>
<evidence type="ECO:0000313" key="8">
    <source>
        <dbReference type="EMBL" id="EDQ99161.1"/>
    </source>
</evidence>
<dbReference type="AlphaFoldDB" id="B0E1W1"/>
<feature type="compositionally biased region" description="Gly residues" evidence="6">
    <location>
        <begin position="167"/>
        <end position="177"/>
    </location>
</feature>
<dbReference type="InterPro" id="IPR026971">
    <property type="entry name" value="CND1/NCAPD3"/>
</dbReference>
<sequence>MISSFDLRIEVEALQELDSYDIPHDYDLTTEDPERLLEGDYLISNPTQKSDDLVAAVEAVADSSSAITDEQVFDIYRCLLKFADAVSGSVMSKLLDSISSGLLAELEATIRDVELGDQQSYMAHKTPLELYAFLLQWFVTAAEKVKATEDDAPPPAAATKGRRGRGGKAGAGRGAGRGAASKKNESWTWQDQIPATLGLTVKVLRLQTQRIWTTTAEREDFINNIIDENSNELYKGLSDGSIIVKKNTLMVLTHLILNGMIKVKGQLGEMAKCVEDEDARIADLAKLFFSELSTKENAIYNNLPDVISHLSSGDHAVDEKTFRSTLQYIFTFIEKVCFMNSLGIQLAYPHVSQEKQAENIVEKLCQRFRLSEDPRQWRDIAFCLSLLPFKSERSVKKLIEGFQFYRDKLHEPQVYEKFTEILAKARSNKSKDKPDNELNEFEHLLEEHKNQGEEDQALEKRVEKKAAKKRASKRNIFAKSGDGLFNLKQEAC</sequence>
<dbReference type="Proteomes" id="UP000001194">
    <property type="component" value="Unassembled WGS sequence"/>
</dbReference>
<dbReference type="GO" id="GO:0000796">
    <property type="term" value="C:condensin complex"/>
    <property type="evidence" value="ECO:0007669"/>
    <property type="project" value="TreeGrafter"/>
</dbReference>
<evidence type="ECO:0000256" key="5">
    <source>
        <dbReference type="ARBA" id="ARBA00023306"/>
    </source>
</evidence>
<dbReference type="InterPro" id="IPR032682">
    <property type="entry name" value="Cnd1_C"/>
</dbReference>
<dbReference type="OrthoDB" id="436262at2759"/>
<dbReference type="PANTHER" id="PTHR14222:SF2">
    <property type="entry name" value="CONDENSIN COMPLEX SUBUNIT 1"/>
    <property type="match status" value="1"/>
</dbReference>
<dbReference type="Pfam" id="PF12717">
    <property type="entry name" value="Cnd1"/>
    <property type="match status" value="2"/>
</dbReference>
<organism evidence="9">
    <name type="scientific">Laccaria bicolor (strain S238N-H82 / ATCC MYA-4686)</name>
    <name type="common">Bicoloured deceiver</name>
    <name type="synonym">Laccaria laccata var. bicolor</name>
    <dbReference type="NCBI Taxonomy" id="486041"/>
    <lineage>
        <taxon>Eukaryota</taxon>
        <taxon>Fungi</taxon>
        <taxon>Dikarya</taxon>
        <taxon>Basidiomycota</taxon>
        <taxon>Agaricomycotina</taxon>
        <taxon>Agaricomycetes</taxon>
        <taxon>Agaricomycetidae</taxon>
        <taxon>Agaricales</taxon>
        <taxon>Agaricineae</taxon>
        <taxon>Hydnangiaceae</taxon>
        <taxon>Laccaria</taxon>
    </lineage>
</organism>
<name>B0E1W1_LACBS</name>
<evidence type="ECO:0000256" key="6">
    <source>
        <dbReference type="SAM" id="MobiDB-lite"/>
    </source>
</evidence>
<evidence type="ECO:0000256" key="3">
    <source>
        <dbReference type="ARBA" id="ARBA00022776"/>
    </source>
</evidence>
<dbReference type="SUPFAM" id="SSF48371">
    <property type="entry name" value="ARM repeat"/>
    <property type="match status" value="1"/>
</dbReference>
<keyword evidence="4" id="KW-0539">Nucleus</keyword>
<dbReference type="RefSeq" id="XP_001890178.1">
    <property type="nucleotide sequence ID" value="XM_001890143.1"/>
</dbReference>
<comment type="subcellular location">
    <subcellularLocation>
        <location evidence="1">Nucleus</location>
    </subcellularLocation>
</comment>
<dbReference type="GO" id="GO:0042393">
    <property type="term" value="F:histone binding"/>
    <property type="evidence" value="ECO:0007669"/>
    <property type="project" value="TreeGrafter"/>
</dbReference>
<dbReference type="GO" id="GO:0010032">
    <property type="term" value="P:meiotic chromosome condensation"/>
    <property type="evidence" value="ECO:0007669"/>
    <property type="project" value="TreeGrafter"/>
</dbReference>
<evidence type="ECO:0000313" key="9">
    <source>
        <dbReference type="Proteomes" id="UP000001194"/>
    </source>
</evidence>
<dbReference type="GO" id="GO:0007076">
    <property type="term" value="P:mitotic chromosome condensation"/>
    <property type="evidence" value="ECO:0007669"/>
    <property type="project" value="InterPro"/>
</dbReference>
<feature type="region of interest" description="Disordered" evidence="6">
    <location>
        <begin position="447"/>
        <end position="472"/>
    </location>
</feature>
<dbReference type="GO" id="GO:0000779">
    <property type="term" value="C:condensed chromosome, centromeric region"/>
    <property type="evidence" value="ECO:0007669"/>
    <property type="project" value="TreeGrafter"/>
</dbReference>